<dbReference type="PANTHER" id="PTHR15863">
    <property type="entry name" value="MRN COMPLEX-INTERACTING PROTEIN"/>
    <property type="match status" value="1"/>
</dbReference>
<dbReference type="GO" id="GO:0007095">
    <property type="term" value="P:mitotic G2 DNA damage checkpoint signaling"/>
    <property type="evidence" value="ECO:0007669"/>
    <property type="project" value="TreeGrafter"/>
</dbReference>
<dbReference type="GO" id="GO:0003682">
    <property type="term" value="F:chromatin binding"/>
    <property type="evidence" value="ECO:0007669"/>
    <property type="project" value="TreeGrafter"/>
</dbReference>
<accession>A0A8C5IAX2</accession>
<dbReference type="InterPro" id="IPR032739">
    <property type="entry name" value="MRNIP"/>
</dbReference>
<proteinExistence type="predicted"/>
<dbReference type="PANTHER" id="PTHR15863:SF2">
    <property type="entry name" value="MRN COMPLEX-INTERACTING PROTEIN"/>
    <property type="match status" value="1"/>
</dbReference>
<name>A0A8C5IAX2_GOUWI</name>
<evidence type="ECO:0000313" key="3">
    <source>
        <dbReference type="Proteomes" id="UP000694680"/>
    </source>
</evidence>
<dbReference type="Ensembl" id="ENSGWIT00000060582.1">
    <property type="protein sequence ID" value="ENSGWIP00000056300.1"/>
    <property type="gene ID" value="ENSGWIG00000026696.1"/>
</dbReference>
<organism evidence="2 3">
    <name type="scientific">Gouania willdenowi</name>
    <name type="common">Blunt-snouted clingfish</name>
    <name type="synonym">Lepadogaster willdenowi</name>
    <dbReference type="NCBI Taxonomy" id="441366"/>
    <lineage>
        <taxon>Eukaryota</taxon>
        <taxon>Metazoa</taxon>
        <taxon>Chordata</taxon>
        <taxon>Craniata</taxon>
        <taxon>Vertebrata</taxon>
        <taxon>Euteleostomi</taxon>
        <taxon>Actinopterygii</taxon>
        <taxon>Neopterygii</taxon>
        <taxon>Teleostei</taxon>
        <taxon>Neoteleostei</taxon>
        <taxon>Acanthomorphata</taxon>
        <taxon>Ovalentaria</taxon>
        <taxon>Blenniimorphae</taxon>
        <taxon>Blenniiformes</taxon>
        <taxon>Gobiesocoidei</taxon>
        <taxon>Gobiesocidae</taxon>
        <taxon>Gobiesocinae</taxon>
        <taxon>Gouania</taxon>
    </lineage>
</organism>
<dbReference type="GO" id="GO:0005634">
    <property type="term" value="C:nucleus"/>
    <property type="evidence" value="ECO:0007669"/>
    <property type="project" value="TreeGrafter"/>
</dbReference>
<keyword evidence="3" id="KW-1185">Reference proteome</keyword>
<dbReference type="Proteomes" id="UP000694680">
    <property type="component" value="Chromosome 17"/>
</dbReference>
<sequence>QVKKVNKWSCKMCGIKQSLLKEYGRGSGADCRRQVQKLNAMRGAKLEECNNGVQWLASCSCSPVVAMVTPSFILMLRYVCVFPVSRQRNR</sequence>
<reference evidence="2" key="2">
    <citation type="submission" date="2025-08" db="UniProtKB">
        <authorList>
            <consortium name="Ensembl"/>
        </authorList>
    </citation>
    <scope>IDENTIFICATION</scope>
</reference>
<protein>
    <recommendedName>
        <fullName evidence="1">MRN complex-interacting protein N-terminal domain-containing protein</fullName>
    </recommendedName>
</protein>
<dbReference type="Pfam" id="PF15749">
    <property type="entry name" value="MRNIP"/>
    <property type="match status" value="1"/>
</dbReference>
<reference evidence="2" key="1">
    <citation type="submission" date="2020-06" db="EMBL/GenBank/DDBJ databases">
        <authorList>
            <consortium name="Wellcome Sanger Institute Data Sharing"/>
        </authorList>
    </citation>
    <scope>NUCLEOTIDE SEQUENCE [LARGE SCALE GENOMIC DNA]</scope>
</reference>
<reference evidence="2" key="3">
    <citation type="submission" date="2025-09" db="UniProtKB">
        <authorList>
            <consortium name="Ensembl"/>
        </authorList>
    </citation>
    <scope>IDENTIFICATION</scope>
</reference>
<dbReference type="AlphaFoldDB" id="A0A8C5IAX2"/>
<evidence type="ECO:0000313" key="2">
    <source>
        <dbReference type="Ensembl" id="ENSGWIP00000056300.1"/>
    </source>
</evidence>
<feature type="domain" description="MRN complex-interacting protein N-terminal" evidence="1">
    <location>
        <begin position="1"/>
        <end position="50"/>
    </location>
</feature>
<dbReference type="InterPro" id="IPR049472">
    <property type="entry name" value="MRNIP_N"/>
</dbReference>
<evidence type="ECO:0000259" key="1">
    <source>
        <dbReference type="Pfam" id="PF15749"/>
    </source>
</evidence>